<protein>
    <submittedName>
        <fullName evidence="2">Integrase domain containing protein</fullName>
    </submittedName>
</protein>
<dbReference type="InterPro" id="IPR041588">
    <property type="entry name" value="Integrase_H2C2"/>
</dbReference>
<accession>W6NF62</accession>
<dbReference type="PROSITE" id="PS50994">
    <property type="entry name" value="INTEGRASE"/>
    <property type="match status" value="1"/>
</dbReference>
<gene>
    <name evidence="2" type="ORF">HCOI_01669900</name>
</gene>
<organism evidence="2">
    <name type="scientific">Haemonchus contortus</name>
    <name type="common">Barber pole worm</name>
    <dbReference type="NCBI Taxonomy" id="6289"/>
    <lineage>
        <taxon>Eukaryota</taxon>
        <taxon>Metazoa</taxon>
        <taxon>Ecdysozoa</taxon>
        <taxon>Nematoda</taxon>
        <taxon>Chromadorea</taxon>
        <taxon>Rhabditida</taxon>
        <taxon>Rhabditina</taxon>
        <taxon>Rhabditomorpha</taxon>
        <taxon>Strongyloidea</taxon>
        <taxon>Trichostrongylidae</taxon>
        <taxon>Haemonchus</taxon>
    </lineage>
</organism>
<evidence type="ECO:0000259" key="1">
    <source>
        <dbReference type="PROSITE" id="PS50994"/>
    </source>
</evidence>
<comment type="caution">
    <text evidence="2">The sequence shown here is derived from an EMBL/GenBank/DDBJ whole genome shotgun (WGS) entry which is preliminary data.</text>
</comment>
<dbReference type="SUPFAM" id="SSF53098">
    <property type="entry name" value="Ribonuclease H-like"/>
    <property type="match status" value="1"/>
</dbReference>
<reference evidence="2" key="2">
    <citation type="submission" date="2013-05" db="EMBL/GenBank/DDBJ databases">
        <title>The genome and transcriptome of Haemonchus contortus: a key model parasite for drug and vaccine discovery.</title>
        <authorList>
            <person name="Laing R."/>
            <person name="Kikuchi T."/>
            <person name="Martinelli A."/>
            <person name="Tsai I.J."/>
            <person name="Beech R.N."/>
            <person name="Redman E."/>
            <person name="Holroyd N."/>
            <person name="Bartley D.J."/>
            <person name="Beasley H."/>
            <person name="Britton C."/>
            <person name="Curran D."/>
            <person name="Devaney E."/>
            <person name="Gilabert A."/>
            <person name="Jackson F."/>
            <person name="Hunt M."/>
            <person name="Johnston S."/>
            <person name="Kryukov I."/>
            <person name="Li K."/>
            <person name="Morrison A.A."/>
            <person name="Reid A.J."/>
            <person name="Sargison N."/>
            <person name="Saunders G."/>
            <person name="Wasmuth J.D."/>
            <person name="Wolstenholme A."/>
            <person name="Berriman M."/>
            <person name="Gilleard J.S."/>
            <person name="Cotton J.A."/>
        </authorList>
    </citation>
    <scope>NUCLEOTIDE SEQUENCE [LARGE SCALE GENOMIC DNA]</scope>
    <source>
        <strain evidence="2">ISE/inbred ISE</strain>
    </source>
</reference>
<dbReference type="EMBL" id="CAVP010059654">
    <property type="protein sequence ID" value="CDL95971.1"/>
    <property type="molecule type" value="Genomic_DNA"/>
</dbReference>
<dbReference type="AlphaFoldDB" id="W6NF62"/>
<dbReference type="Pfam" id="PF17921">
    <property type="entry name" value="Integrase_H2C2"/>
    <property type="match status" value="1"/>
</dbReference>
<dbReference type="InterPro" id="IPR012337">
    <property type="entry name" value="RNaseH-like_sf"/>
</dbReference>
<dbReference type="InterPro" id="IPR036397">
    <property type="entry name" value="RNaseH_sf"/>
</dbReference>
<feature type="domain" description="Integrase catalytic" evidence="1">
    <location>
        <begin position="289"/>
        <end position="474"/>
    </location>
</feature>
<evidence type="ECO:0000313" key="2">
    <source>
        <dbReference type="EMBL" id="CDL95971.1"/>
    </source>
</evidence>
<dbReference type="Gene3D" id="3.30.420.10">
    <property type="entry name" value="Ribonuclease H-like superfamily/Ribonuclease H"/>
    <property type="match status" value="1"/>
</dbReference>
<dbReference type="GO" id="GO:0003676">
    <property type="term" value="F:nucleic acid binding"/>
    <property type="evidence" value="ECO:0007669"/>
    <property type="project" value="InterPro"/>
</dbReference>
<dbReference type="PANTHER" id="PTHR47331">
    <property type="entry name" value="PHD-TYPE DOMAIN-CONTAINING PROTEIN"/>
    <property type="match status" value="1"/>
</dbReference>
<dbReference type="InterPro" id="IPR001584">
    <property type="entry name" value="Integrase_cat-core"/>
</dbReference>
<dbReference type="Gene3D" id="1.10.340.70">
    <property type="match status" value="1"/>
</dbReference>
<name>W6NF62_HAECO</name>
<sequence length="522" mass="59657">MKEIQKIVSILRKDGLSVEFRYIATKENPADAGTRGLPKDQLQSHSWWSGPKFLREPPHQWTHPVYHLYEDTSNEPENVVVTSIESDTAPSRSAPIIDLTRFSTLSRAKRVTVIALIFLKKLVKTLPTSRMNAIMEKVKVLHEIPADLMAINGSHIRAARRALIRNHQDIYLTTSYRKSMENTLRLVPDNENIWRSKGRLGSASLSQEAKNPIFIAPNSPLARLIIDEAHGTYHRGVEHTMATVRTQYWIPKLRQQVRKLVQQCVKCRRFNALPYQYPESTDLPDRRVLRSHPFEHIGLDFFDLPSPSTTEHAKKSYGCIFTCAVTRLIHLEMLHSLSTEDFINALRRFAALRGVPVSITCDNAPTFLLGARILTEGTMQQGNVLKAISDKEIQWNYITPYAPWQGGFYERLIKTVKQALYKALRGAEHRTGDHLRTVLTEIEACLNSRPLTYQSATHEEFTSIRPIDFIQKDLVVTLPMEHLLAIHPDDPDYLSPPEARARQTRCEVVEALRTSCQLTENF</sequence>
<proteinExistence type="predicted"/>
<dbReference type="GO" id="GO:0015074">
    <property type="term" value="P:DNA integration"/>
    <property type="evidence" value="ECO:0007669"/>
    <property type="project" value="InterPro"/>
</dbReference>
<reference evidence="2" key="1">
    <citation type="submission" date="2013-03" db="EMBL/GenBank/DDBJ databases">
        <authorList>
            <person name="Aslett M."/>
        </authorList>
    </citation>
    <scope>NUCLEOTIDE SEQUENCE [LARGE SCALE GENOMIC DNA]</scope>
    <source>
        <strain evidence="2">ISE/inbred ISE</strain>
    </source>
</reference>